<comment type="caution">
    <text evidence="1">The sequence shown here is derived from an EMBL/GenBank/DDBJ whole genome shotgun (WGS) entry which is preliminary data.</text>
</comment>
<evidence type="ECO:0000313" key="1">
    <source>
        <dbReference type="EMBL" id="MBO2990244.1"/>
    </source>
</evidence>
<sequence length="243" mass="26546">MSASVDELETIANALSERLAAITSELVLLTDHVTTLIRDVHHRSTGVVRADLTQLSGFLRGALRDSAAMMDGIGIATATGYLQDSEHWLEWWRRGPRGRVEFVVHSLNPEQDVFYDYESRPWFARPISERRTIVTGPYVDMGGTNAYTLTIAVPIEVAGRIVGVAGADVIASRFERYLVRGQHPGPLPLPRVLVNGAGRVIASTSAEHPPGTLFPETTLDIAASTAVAHGAPPEDPWRLLHLR</sequence>
<protein>
    <submittedName>
        <fullName evidence="1">PDC sensor domain-containing protein</fullName>
    </submittedName>
</protein>
<dbReference type="CDD" id="cd12913">
    <property type="entry name" value="PDC1_MCP_like"/>
    <property type="match status" value="1"/>
</dbReference>
<keyword evidence="2" id="KW-1185">Reference proteome</keyword>
<dbReference type="Pfam" id="PF22673">
    <property type="entry name" value="MCP-like_PDC_1"/>
    <property type="match status" value="1"/>
</dbReference>
<accession>A0A939QK71</accession>
<dbReference type="AlphaFoldDB" id="A0A939QK71"/>
<gene>
    <name evidence="1" type="ORF">J4H85_09600</name>
</gene>
<dbReference type="Proteomes" id="UP000668403">
    <property type="component" value="Unassembled WGS sequence"/>
</dbReference>
<dbReference type="RefSeq" id="WP_208239092.1">
    <property type="nucleotide sequence ID" value="NZ_BAAAQU010000002.1"/>
</dbReference>
<evidence type="ECO:0000313" key="2">
    <source>
        <dbReference type="Proteomes" id="UP000668403"/>
    </source>
</evidence>
<name>A0A939QK71_9MICO</name>
<reference evidence="1" key="1">
    <citation type="submission" date="2021-03" db="EMBL/GenBank/DDBJ databases">
        <title>Leucobacter chromiisoli sp. nov., isolated from chromium-containing soil of chemical plant.</title>
        <authorList>
            <person name="Xu Z."/>
        </authorList>
    </citation>
    <scope>NUCLEOTIDE SEQUENCE</scope>
    <source>
        <strain evidence="1">K 70/01</strain>
    </source>
</reference>
<dbReference type="SUPFAM" id="SSF103190">
    <property type="entry name" value="Sensory domain-like"/>
    <property type="match status" value="1"/>
</dbReference>
<dbReference type="Gene3D" id="3.30.450.20">
    <property type="entry name" value="PAS domain"/>
    <property type="match status" value="1"/>
</dbReference>
<organism evidence="1 2">
    <name type="scientific">Leucobacter tardus</name>
    <dbReference type="NCBI Taxonomy" id="501483"/>
    <lineage>
        <taxon>Bacteria</taxon>
        <taxon>Bacillati</taxon>
        <taxon>Actinomycetota</taxon>
        <taxon>Actinomycetes</taxon>
        <taxon>Micrococcales</taxon>
        <taxon>Microbacteriaceae</taxon>
        <taxon>Leucobacter</taxon>
    </lineage>
</organism>
<dbReference type="EMBL" id="JAGFBF010000005">
    <property type="protein sequence ID" value="MBO2990244.1"/>
    <property type="molecule type" value="Genomic_DNA"/>
</dbReference>
<proteinExistence type="predicted"/>
<dbReference type="InterPro" id="IPR029151">
    <property type="entry name" value="Sensor-like_sf"/>
</dbReference>